<dbReference type="RefSeq" id="WP_213238194.1">
    <property type="nucleotide sequence ID" value="NZ_JAHBCL010000037.1"/>
</dbReference>
<evidence type="ECO:0000313" key="1">
    <source>
        <dbReference type="EMBL" id="MBS7528335.1"/>
    </source>
</evidence>
<comment type="caution">
    <text evidence="1">The sequence shown here is derived from an EMBL/GenBank/DDBJ whole genome shotgun (WGS) entry which is preliminary data.</text>
</comment>
<proteinExistence type="predicted"/>
<gene>
    <name evidence="1" type="ORF">KHM83_16720</name>
</gene>
<sequence length="281" mass="29507">MVEVVLTPTESKKLIAKAVFNRSCVQKALKKGIVAIHPSSSTIYIYEAITGTMPEGLWVCGVVSSKGLCGSNQAVAMIKSRGPGAHNPLEVSKETWFFKNGKLQAPEPLGVILDQMTEADVYIKGSNALDPQGNVGVLFANPAGGGGTIGKVMAAKRQKGFHVILPIGLEKLIPISIKQASRAAKFRKGEAMGIPSGLIPVTGEKIDEIDALKSFGVTATPFAAGGLAGAEGAVSIVLEGDETSVHQVFQMIKTIKGTQLPVLEVPDSQSAYYPTLAIEHS</sequence>
<organism evidence="1 2">
    <name type="scientific">Fusibacter paucivorans</name>
    <dbReference type="NCBI Taxonomy" id="76009"/>
    <lineage>
        <taxon>Bacteria</taxon>
        <taxon>Bacillati</taxon>
        <taxon>Bacillota</taxon>
        <taxon>Clostridia</taxon>
        <taxon>Eubacteriales</taxon>
        <taxon>Eubacteriales Family XII. Incertae Sedis</taxon>
        <taxon>Fusibacter</taxon>
    </lineage>
</organism>
<dbReference type="Proteomes" id="UP000746471">
    <property type="component" value="Unassembled WGS sequence"/>
</dbReference>
<dbReference type="EMBL" id="JAHBCL010000037">
    <property type="protein sequence ID" value="MBS7528335.1"/>
    <property type="molecule type" value="Genomic_DNA"/>
</dbReference>
<keyword evidence="2" id="KW-1185">Reference proteome</keyword>
<protein>
    <submittedName>
        <fullName evidence="1">Uncharacterized protein</fullName>
    </submittedName>
</protein>
<name>A0ABS5PT30_9FIRM</name>
<evidence type="ECO:0000313" key="2">
    <source>
        <dbReference type="Proteomes" id="UP000746471"/>
    </source>
</evidence>
<accession>A0ABS5PT30</accession>
<reference evidence="1 2" key="1">
    <citation type="submission" date="2021-05" db="EMBL/GenBank/DDBJ databases">
        <title>Fusibacter ferrireducens sp. nov., an anaerobic, sulfur- and Fe-reducing bacterium isolated from the mangrove sediment.</title>
        <authorList>
            <person name="Qiu D."/>
        </authorList>
    </citation>
    <scope>NUCLEOTIDE SEQUENCE [LARGE SCALE GENOMIC DNA]</scope>
    <source>
        <strain evidence="1 2">DSM 12116</strain>
    </source>
</reference>